<dbReference type="SUPFAM" id="SSF56672">
    <property type="entry name" value="DNA/RNA polymerases"/>
    <property type="match status" value="1"/>
</dbReference>
<dbReference type="InterPro" id="IPR000477">
    <property type="entry name" value="RT_dom"/>
</dbReference>
<reference evidence="3" key="2">
    <citation type="submission" date="2025-08" db="UniProtKB">
        <authorList>
            <consortium name="Ensembl"/>
        </authorList>
    </citation>
    <scope>IDENTIFICATION</scope>
</reference>
<keyword evidence="1" id="KW-0472">Membrane</keyword>
<keyword evidence="1" id="KW-0812">Transmembrane</keyword>
<dbReference type="Gene3D" id="3.60.10.10">
    <property type="entry name" value="Endonuclease/exonuclease/phosphatase"/>
    <property type="match status" value="1"/>
</dbReference>
<dbReference type="InterPro" id="IPR005135">
    <property type="entry name" value="Endo/exonuclease/phosphatase"/>
</dbReference>
<protein>
    <recommendedName>
        <fullName evidence="2">Reverse transcriptase domain-containing protein</fullName>
    </recommendedName>
</protein>
<dbReference type="GeneTree" id="ENSGT00940000176278"/>
<dbReference type="CDD" id="cd01650">
    <property type="entry name" value="RT_nLTR_like"/>
    <property type="match status" value="1"/>
</dbReference>
<dbReference type="GO" id="GO:0003824">
    <property type="term" value="F:catalytic activity"/>
    <property type="evidence" value="ECO:0007669"/>
    <property type="project" value="InterPro"/>
</dbReference>
<organism evidence="3 4">
    <name type="scientific">Oncorhynchus mykiss</name>
    <name type="common">Rainbow trout</name>
    <name type="synonym">Salmo gairdneri</name>
    <dbReference type="NCBI Taxonomy" id="8022"/>
    <lineage>
        <taxon>Eukaryota</taxon>
        <taxon>Metazoa</taxon>
        <taxon>Chordata</taxon>
        <taxon>Craniata</taxon>
        <taxon>Vertebrata</taxon>
        <taxon>Euteleostomi</taxon>
        <taxon>Actinopterygii</taxon>
        <taxon>Neopterygii</taxon>
        <taxon>Teleostei</taxon>
        <taxon>Protacanthopterygii</taxon>
        <taxon>Salmoniformes</taxon>
        <taxon>Salmonidae</taxon>
        <taxon>Salmoninae</taxon>
        <taxon>Oncorhynchus</taxon>
    </lineage>
</organism>
<evidence type="ECO:0000259" key="2">
    <source>
        <dbReference type="PROSITE" id="PS50878"/>
    </source>
</evidence>
<evidence type="ECO:0000256" key="1">
    <source>
        <dbReference type="SAM" id="Phobius"/>
    </source>
</evidence>
<dbReference type="CDD" id="cd09076">
    <property type="entry name" value="L1-EN"/>
    <property type="match status" value="1"/>
</dbReference>
<reference evidence="3" key="1">
    <citation type="submission" date="2020-07" db="EMBL/GenBank/DDBJ databases">
        <title>A long reads based de novo assembly of the rainbow trout Arlee double haploid line genome.</title>
        <authorList>
            <person name="Gao G."/>
            <person name="Palti Y."/>
        </authorList>
    </citation>
    <scope>NUCLEOTIDE SEQUENCE [LARGE SCALE GENOMIC DNA]</scope>
</reference>
<name>A0A8K9UQH9_ONCMY</name>
<proteinExistence type="predicted"/>
<feature type="domain" description="Reverse transcriptase" evidence="2">
    <location>
        <begin position="523"/>
        <end position="796"/>
    </location>
</feature>
<reference evidence="3" key="3">
    <citation type="submission" date="2025-09" db="UniProtKB">
        <authorList>
            <consortium name="Ensembl"/>
        </authorList>
    </citation>
    <scope>IDENTIFICATION</scope>
</reference>
<dbReference type="Pfam" id="PF00078">
    <property type="entry name" value="RVT_1"/>
    <property type="match status" value="1"/>
</dbReference>
<keyword evidence="4" id="KW-1185">Reference proteome</keyword>
<dbReference type="Ensembl" id="ENSOMYT00000162287.1">
    <property type="protein sequence ID" value="ENSOMYP00000113249.1"/>
    <property type="gene ID" value="ENSOMYG00000059241.1"/>
</dbReference>
<dbReference type="PANTHER" id="PTHR19446">
    <property type="entry name" value="REVERSE TRANSCRIPTASES"/>
    <property type="match status" value="1"/>
</dbReference>
<dbReference type="SUPFAM" id="SSF56219">
    <property type="entry name" value="DNase I-like"/>
    <property type="match status" value="1"/>
</dbReference>
<accession>A0A8K9UQH9</accession>
<dbReference type="InterPro" id="IPR043502">
    <property type="entry name" value="DNA/RNA_pol_sf"/>
</dbReference>
<feature type="transmembrane region" description="Helical" evidence="1">
    <location>
        <begin position="6"/>
        <end position="27"/>
    </location>
</feature>
<dbReference type="Proteomes" id="UP000694395">
    <property type="component" value="Chromosome 7"/>
</dbReference>
<sequence>MFNFLLTLGLFELCYWSISLLAFLPLLMETLRVGSLNINGARDAGKRSVLGEYVKQKKVQVLFLQETHSDVVNEVDWGLWWKGASVLSHGTNLSAGVAVLFAPGLAVKICSSKEVCRGRLLVVKAEINNMCFVFINVYAPNTGRERGVLFGSLRQELSQVAPEETLVIGGDWNCTMDFTKDRNGEEPHSVSVGVLRDIFNQFDLVDVWRTKHPNTRQYTWVKVFGARVSAARLDRFYMSRNQSNRLLGATILPVGFSDHHITMARLSISPGPRQASYWKFNVKLLQDATFCSGFQTFWERWGQRREEYESLSQWWDVGKVQIRLFCQQYTALSSSEARRVLGELERCISEMEVEMVGQGNVGLQANLAELRRDLGSFFQVKAKGALVRARFSMLKEMDAPSSFFFGLERQSSESKGMHCLRLSDGRVTSVVGEMRERTVEFYTELYRAEMCDPMCAQVLFAGLPKLSRAQRDEMDIPLLSHELAEAVTQMSPGRAPGVDGLPVEFYKKFWGTIGQDLFCVLRECVRVGELPMSCRRAVLTLLPKKGDLCELKNWRPVALLCADYKIFAKVLSNRLKSHLDSIIHKDQTYCVPGRSITDNLFLIRDMLDLSRGSNVNFGLVSLDQEKAFDRVDHEYLFNVMSVFGFGKSFVTCVKLLYAGASCMVKVGGGLSRPVWVRRGIRQGCPLSGQLYTLAIEPFLGLLRRRLRGVCWIGMDVVTGIAVSAYADDVSVMVRDGQDMQELETSLKVYEGASSAKVNWGKSKALLCGAWGDRAPPLLPGGLQWGCEGLKVLGVYLGSERWVSKNWEGLSQAVVPRLARWRWLLSQVSYRGRVLIINNLVASSLWHKLAVLNPPAGLLADLQRKLVDFFWSGHHWLKAAVLYMTVHEGGQGLVELESRMAAFRLKAVQRLLYHTDVGWREPACALLRRAGGLGLDRQLFLMKLERLSTAGLSEFYSAVLRAWQLLRPTREGGVEPGQWVWEEPIFHNPAIPLRSVQSATLQRQLMAGGLQRLGDLRLLGEEGWKTLEVLAQQTGVTSLRLLERFLEEVQEALSEPVRGVFERPKGEGPPMFPPLQVTAETGDWQGGLEDLLDFNTPSLGEFEGVGGKALYNLCVKVRSIRSLTGVKAHQWQGVCGAESMVGFRWRALYKPPVPKRSGDLQWRVLHGALATNSWLARVDPGIGQGCPFCQMKETVIHVFSVCTRLMPLMSLLECLCDRLGVVFAVGMFIMGYRYSSKEKEKCVLLNFLFAQAKLAIWLTRRNRVKGGGITDPLLLFNGMVSARLRVEFEFYKMIKCVEMFEEIWCVGGAVCIAGEDVLDIRL</sequence>
<evidence type="ECO:0000313" key="4">
    <source>
        <dbReference type="Proteomes" id="UP000694395"/>
    </source>
</evidence>
<dbReference type="PROSITE" id="PS50878">
    <property type="entry name" value="RT_POL"/>
    <property type="match status" value="1"/>
</dbReference>
<dbReference type="InterPro" id="IPR036691">
    <property type="entry name" value="Endo/exonu/phosph_ase_sf"/>
</dbReference>
<evidence type="ECO:0000313" key="3">
    <source>
        <dbReference type="Ensembl" id="ENSOMYP00000113249.1"/>
    </source>
</evidence>
<dbReference type="Pfam" id="PF03372">
    <property type="entry name" value="Exo_endo_phos"/>
    <property type="match status" value="1"/>
</dbReference>
<keyword evidence="1" id="KW-1133">Transmembrane helix</keyword>